<evidence type="ECO:0000256" key="2">
    <source>
        <dbReference type="SAM" id="Phobius"/>
    </source>
</evidence>
<accession>K9HD21</accession>
<feature type="region of interest" description="Disordered" evidence="1">
    <location>
        <begin position="74"/>
        <end position="103"/>
    </location>
</feature>
<sequence>MIIRLLVLLLLPLILLLIWRRFTRGEGETAGALDYGLLGLSLVILAGLGVMALTQDFGRPGDVYEPARVIDGQVVPGTSRPADGEGGEAAPAADEGAERQAAD</sequence>
<dbReference type="STRING" id="1238182.C882_2238"/>
<protein>
    <submittedName>
        <fullName evidence="3">Uncharacterized protein</fullName>
    </submittedName>
</protein>
<name>K9HD21_9PROT</name>
<organism evidence="3 4">
    <name type="scientific">Caenispirillum salinarum AK4</name>
    <dbReference type="NCBI Taxonomy" id="1238182"/>
    <lineage>
        <taxon>Bacteria</taxon>
        <taxon>Pseudomonadati</taxon>
        <taxon>Pseudomonadota</taxon>
        <taxon>Alphaproteobacteria</taxon>
        <taxon>Rhodospirillales</taxon>
        <taxon>Novispirillaceae</taxon>
        <taxon>Caenispirillum</taxon>
    </lineage>
</organism>
<dbReference type="RefSeq" id="WP_009542633.1">
    <property type="nucleotide sequence ID" value="NZ_ANHY01000026.1"/>
</dbReference>
<dbReference type="Proteomes" id="UP000009881">
    <property type="component" value="Unassembled WGS sequence"/>
</dbReference>
<keyword evidence="2" id="KW-0812">Transmembrane</keyword>
<proteinExistence type="predicted"/>
<keyword evidence="4" id="KW-1185">Reference proteome</keyword>
<reference evidence="3 4" key="1">
    <citation type="journal article" date="2013" name="Genome Announc.">
        <title>Draft Genome Sequence of an Alphaproteobacterium, Caenispirillum salinarum AK4(T), Isolated from a Solar Saltern.</title>
        <authorList>
            <person name="Khatri I."/>
            <person name="Singh A."/>
            <person name="Korpole S."/>
            <person name="Pinnaka A.K."/>
            <person name="Subramanian S."/>
        </authorList>
    </citation>
    <scope>NUCLEOTIDE SEQUENCE [LARGE SCALE GENOMIC DNA]</scope>
    <source>
        <strain evidence="3 4">AK4</strain>
    </source>
</reference>
<dbReference type="EMBL" id="ANHY01000026">
    <property type="protein sequence ID" value="EKV26611.1"/>
    <property type="molecule type" value="Genomic_DNA"/>
</dbReference>
<gene>
    <name evidence="3" type="ORF">C882_2238</name>
</gene>
<dbReference type="AlphaFoldDB" id="K9HD21"/>
<keyword evidence="2" id="KW-0472">Membrane</keyword>
<comment type="caution">
    <text evidence="3">The sequence shown here is derived from an EMBL/GenBank/DDBJ whole genome shotgun (WGS) entry which is preliminary data.</text>
</comment>
<evidence type="ECO:0000313" key="3">
    <source>
        <dbReference type="EMBL" id="EKV26611.1"/>
    </source>
</evidence>
<feature type="transmembrane region" description="Helical" evidence="2">
    <location>
        <begin position="35"/>
        <end position="54"/>
    </location>
</feature>
<keyword evidence="2" id="KW-1133">Transmembrane helix</keyword>
<evidence type="ECO:0000313" key="4">
    <source>
        <dbReference type="Proteomes" id="UP000009881"/>
    </source>
</evidence>
<evidence type="ECO:0000256" key="1">
    <source>
        <dbReference type="SAM" id="MobiDB-lite"/>
    </source>
</evidence>